<keyword evidence="3" id="KW-1185">Reference proteome</keyword>
<evidence type="ECO:0008006" key="4">
    <source>
        <dbReference type="Google" id="ProtNLM"/>
    </source>
</evidence>
<gene>
    <name evidence="2" type="ORF">Syun_029703</name>
</gene>
<evidence type="ECO:0000313" key="3">
    <source>
        <dbReference type="Proteomes" id="UP001420932"/>
    </source>
</evidence>
<dbReference type="SUPFAM" id="SSF56112">
    <property type="entry name" value="Protein kinase-like (PK-like)"/>
    <property type="match status" value="1"/>
</dbReference>
<dbReference type="InterPro" id="IPR011009">
    <property type="entry name" value="Kinase-like_dom_sf"/>
</dbReference>
<proteinExistence type="predicted"/>
<protein>
    <recommendedName>
        <fullName evidence="4">Protein kinase domain-containing protein</fullName>
    </recommendedName>
</protein>
<keyword evidence="1" id="KW-0175">Coiled coil</keyword>
<feature type="coiled-coil region" evidence="1">
    <location>
        <begin position="123"/>
        <end position="186"/>
    </location>
</feature>
<dbReference type="Gene3D" id="1.10.510.10">
    <property type="entry name" value="Transferase(Phosphotransferase) domain 1"/>
    <property type="match status" value="1"/>
</dbReference>
<organism evidence="2 3">
    <name type="scientific">Stephania yunnanensis</name>
    <dbReference type="NCBI Taxonomy" id="152371"/>
    <lineage>
        <taxon>Eukaryota</taxon>
        <taxon>Viridiplantae</taxon>
        <taxon>Streptophyta</taxon>
        <taxon>Embryophyta</taxon>
        <taxon>Tracheophyta</taxon>
        <taxon>Spermatophyta</taxon>
        <taxon>Magnoliopsida</taxon>
        <taxon>Ranunculales</taxon>
        <taxon>Menispermaceae</taxon>
        <taxon>Menispermoideae</taxon>
        <taxon>Cissampelideae</taxon>
        <taxon>Stephania</taxon>
    </lineage>
</organism>
<dbReference type="Proteomes" id="UP001420932">
    <property type="component" value="Unassembled WGS sequence"/>
</dbReference>
<comment type="caution">
    <text evidence="2">The sequence shown here is derived from an EMBL/GenBank/DDBJ whole genome shotgun (WGS) entry which is preliminary data.</text>
</comment>
<name>A0AAP0EED7_9MAGN</name>
<dbReference type="EMBL" id="JBBNAF010000013">
    <property type="protein sequence ID" value="KAK9087309.1"/>
    <property type="molecule type" value="Genomic_DNA"/>
</dbReference>
<evidence type="ECO:0000313" key="2">
    <source>
        <dbReference type="EMBL" id="KAK9087309.1"/>
    </source>
</evidence>
<reference evidence="2 3" key="1">
    <citation type="submission" date="2024-01" db="EMBL/GenBank/DDBJ databases">
        <title>Genome assemblies of Stephania.</title>
        <authorList>
            <person name="Yang L."/>
        </authorList>
    </citation>
    <scope>NUCLEOTIDE SEQUENCE [LARGE SCALE GENOMIC DNA]</scope>
    <source>
        <strain evidence="2">YNDBR</strain>
        <tissue evidence="2">Leaf</tissue>
    </source>
</reference>
<accession>A0AAP0EED7</accession>
<sequence length="357" mass="41163">MDLMRAITGDSIVLKFEKERYALEESLKCVEDIVQRGIGCQIFEEGSRPGSNGKAFERQLSKESSFNFRPSCRRSGQIPVPPDKLKRPISLQLMYDPIIISFATSTLKSLVEQSKYDPFSSQSQKLECEIQEKRRQMMVLEQRIVENSKASGANTSLVDMQKHSENKELEEKVLLLKHQLTAAMGKDLRNVPVNLVEENDGLHLEKEVKREDASYAKQVCHRDLKLDKTLLDGSPAPRLKICDFGYSKDNHIHATILIYLASDFEYLTEGKVYNISNFKVERNKLHKVGKLSNDISTHKDKVDNNKEYRRRVFNRRVVGVILLKHYPMAFEAPNQNNFASWRQNELERMALEQIKSK</sequence>
<evidence type="ECO:0000256" key="1">
    <source>
        <dbReference type="SAM" id="Coils"/>
    </source>
</evidence>
<dbReference type="AlphaFoldDB" id="A0AAP0EED7"/>